<feature type="coiled-coil region" evidence="1">
    <location>
        <begin position="229"/>
        <end position="312"/>
    </location>
</feature>
<name>A0A7J6Q061_PEROL</name>
<gene>
    <name evidence="3" type="ORF">FOZ63_014401</name>
</gene>
<reference evidence="3 4" key="1">
    <citation type="submission" date="2020-04" db="EMBL/GenBank/DDBJ databases">
        <title>Perkinsus olseni comparative genomics.</title>
        <authorList>
            <person name="Bogema D.R."/>
        </authorList>
    </citation>
    <scope>NUCLEOTIDE SEQUENCE [LARGE SCALE GENOMIC DNA]</scope>
    <source>
        <strain evidence="3 4">ATCC PRA-207</strain>
    </source>
</reference>
<sequence>AREVTVAALTKENERLQSEVEANKEKIQEKGDAHEKAQKEIQILIDRLQRNKAKRDGMEETVREMDLKMERMKRRSVSLEGRLKEVEELKEALYKEKRERQELAKNLEEVGESMRMKEAELSDALKALAEQKECRSRFERMYSEVRDSLEKTEARLQETIKAHESATASREELREALHEKDTKSQQLWRTIKLKLEAGFSRHASRRHDKESLENQHALRERWEAEKERRMDLERVQQEMRERVDELTAETKMQSEALLKEKDLRGPLEARLKRMANLLDDKEAELKKAAEEKETLEREVSKVSDALRKREVELEKILKAHGDASATNKKLEGALRERHTNVECLRDAFKQKWEHRERVVLELHRNKEAAVEERQRAMEALKGRIVAQAKLLEESRKREMKLDGELQRIAEEKAALERLLTKRNKTIQELKRAQARSPRTRTASTQPGVKHDSRIKALEKSVGAIPEILRSIHALHAKHRDSEEQKRGLEAENEDLKYVLETRYPLRRSEEVSQRGICFSEPPGAAFYAESNINEL</sequence>
<organism evidence="3 4">
    <name type="scientific">Perkinsus olseni</name>
    <name type="common">Perkinsus atlanticus</name>
    <dbReference type="NCBI Taxonomy" id="32597"/>
    <lineage>
        <taxon>Eukaryota</taxon>
        <taxon>Sar</taxon>
        <taxon>Alveolata</taxon>
        <taxon>Perkinsozoa</taxon>
        <taxon>Perkinsea</taxon>
        <taxon>Perkinsida</taxon>
        <taxon>Perkinsidae</taxon>
        <taxon>Perkinsus</taxon>
    </lineage>
</organism>
<dbReference type="OMA" id="IEMQMKS"/>
<feature type="non-terminal residue" evidence="3">
    <location>
        <position position="535"/>
    </location>
</feature>
<evidence type="ECO:0000313" key="3">
    <source>
        <dbReference type="EMBL" id="KAF4700970.1"/>
    </source>
</evidence>
<keyword evidence="1" id="KW-0175">Coiled coil</keyword>
<evidence type="ECO:0000313" key="4">
    <source>
        <dbReference type="Proteomes" id="UP000553632"/>
    </source>
</evidence>
<dbReference type="AlphaFoldDB" id="A0A7J6Q061"/>
<proteinExistence type="predicted"/>
<dbReference type="EMBL" id="JABANO010036940">
    <property type="protein sequence ID" value="KAF4700970.1"/>
    <property type="molecule type" value="Genomic_DNA"/>
</dbReference>
<feature type="region of interest" description="Disordered" evidence="2">
    <location>
        <begin position="428"/>
        <end position="451"/>
    </location>
</feature>
<keyword evidence="4" id="KW-1185">Reference proteome</keyword>
<evidence type="ECO:0000256" key="2">
    <source>
        <dbReference type="SAM" id="MobiDB-lite"/>
    </source>
</evidence>
<feature type="coiled-coil region" evidence="1">
    <location>
        <begin position="6"/>
        <end position="176"/>
    </location>
</feature>
<dbReference type="Proteomes" id="UP000553632">
    <property type="component" value="Unassembled WGS sequence"/>
</dbReference>
<feature type="coiled-coil region" evidence="1">
    <location>
        <begin position="471"/>
        <end position="498"/>
    </location>
</feature>
<accession>A0A7J6Q061</accession>
<comment type="caution">
    <text evidence="3">The sequence shown here is derived from an EMBL/GenBank/DDBJ whole genome shotgun (WGS) entry which is preliminary data.</text>
</comment>
<protein>
    <submittedName>
        <fullName evidence="3">Uncharacterized protein</fullName>
    </submittedName>
</protein>
<evidence type="ECO:0000256" key="1">
    <source>
        <dbReference type="SAM" id="Coils"/>
    </source>
</evidence>